<dbReference type="Gene3D" id="3.40.50.150">
    <property type="entry name" value="Vaccinia Virus protein VP39"/>
    <property type="match status" value="1"/>
</dbReference>
<proteinExistence type="predicted"/>
<dbReference type="InterPro" id="IPR029063">
    <property type="entry name" value="SAM-dependent_MTases_sf"/>
</dbReference>
<evidence type="ECO:0000259" key="1">
    <source>
        <dbReference type="Pfam" id="PF08421"/>
    </source>
</evidence>
<evidence type="ECO:0000313" key="4">
    <source>
        <dbReference type="Proteomes" id="UP000318053"/>
    </source>
</evidence>
<comment type="caution">
    <text evidence="3">The sequence shown here is derived from an EMBL/GenBank/DDBJ whole genome shotgun (WGS) entry which is preliminary data.</text>
</comment>
<dbReference type="CDD" id="cd02440">
    <property type="entry name" value="AdoMet_MTases"/>
    <property type="match status" value="1"/>
</dbReference>
<dbReference type="InterPro" id="IPR038576">
    <property type="entry name" value="Methyltransf_Zn-bd_dom_put_sf"/>
</dbReference>
<dbReference type="PANTHER" id="PTHR43861:SF5">
    <property type="entry name" value="BLL5978 PROTEIN"/>
    <property type="match status" value="1"/>
</dbReference>
<dbReference type="AlphaFoldDB" id="A0A5C5X0H3"/>
<dbReference type="SUPFAM" id="SSF53335">
    <property type="entry name" value="S-adenosyl-L-methionine-dependent methyltransferases"/>
    <property type="match status" value="1"/>
</dbReference>
<dbReference type="Pfam" id="PF08421">
    <property type="entry name" value="Methyltransf_13"/>
    <property type="match status" value="1"/>
</dbReference>
<dbReference type="PANTHER" id="PTHR43861">
    <property type="entry name" value="TRANS-ACONITATE 2-METHYLTRANSFERASE-RELATED"/>
    <property type="match status" value="1"/>
</dbReference>
<dbReference type="Pfam" id="PF13489">
    <property type="entry name" value="Methyltransf_23"/>
    <property type="match status" value="1"/>
</dbReference>
<dbReference type="Gene3D" id="6.20.50.110">
    <property type="entry name" value="Methyltransferase, zinc-binding domain"/>
    <property type="match status" value="1"/>
</dbReference>
<name>A0A5C5X0H3_9BACT</name>
<dbReference type="RefSeq" id="WP_146393198.1">
    <property type="nucleotide sequence ID" value="NZ_SJPK01000014.1"/>
</dbReference>
<dbReference type="OrthoDB" id="9815644at2"/>
<sequence>MVLQLFKPQHDVVGNNIAAATCCRGCGHEHLNSVLSLGSTPLANALLADSDLSKTERRWPLDLVRCRDCSLVQITETIPPESLFREYAYFSSFSDTMVAHAREIASRMIEEHSLGGDSLAMEIASNDGYLLQWYHQAGIPVLGVEPAKNIAEVAVRDRGVDTVCEFFGSDLANRLASEGKRADVIHANNVLAHVADLNGVVAGLATLLNQNGRVVVEAPYLGDLIDRVEFDTIYHEHLCYFSLTALTQLFAKHGLQVVAIERLAIHGGSLRIIAAHAGAVEVSASVQNLLHEEAEWVFDEDHYARFAERVESLRQSLVECLTKLKREGNRIVVYGASAKGSTLLNFFGIGRDLVDYVVDRSTVKQGLYTPGTHLPIHSPDRLVVDQPEYCLLLTWNFADEIMRQQQDYRDRGGKFIIPIPEVQFA</sequence>
<evidence type="ECO:0008006" key="5">
    <source>
        <dbReference type="Google" id="ProtNLM"/>
    </source>
</evidence>
<gene>
    <name evidence="3" type="ORF">CA85_43610</name>
</gene>
<dbReference type="Proteomes" id="UP000318053">
    <property type="component" value="Unassembled WGS sequence"/>
</dbReference>
<evidence type="ECO:0000313" key="3">
    <source>
        <dbReference type="EMBL" id="TWT56358.1"/>
    </source>
</evidence>
<feature type="domain" description="Methyltransferase putative zinc binding" evidence="1">
    <location>
        <begin position="23"/>
        <end position="84"/>
    </location>
</feature>
<reference evidence="3 4" key="1">
    <citation type="submission" date="2019-02" db="EMBL/GenBank/DDBJ databases">
        <title>Deep-cultivation of Planctomycetes and their phenomic and genomic characterization uncovers novel biology.</title>
        <authorList>
            <person name="Wiegand S."/>
            <person name="Jogler M."/>
            <person name="Boedeker C."/>
            <person name="Pinto D."/>
            <person name="Vollmers J."/>
            <person name="Rivas-Marin E."/>
            <person name="Kohn T."/>
            <person name="Peeters S.H."/>
            <person name="Heuer A."/>
            <person name="Rast P."/>
            <person name="Oberbeckmann S."/>
            <person name="Bunk B."/>
            <person name="Jeske O."/>
            <person name="Meyerdierks A."/>
            <person name="Storesund J.E."/>
            <person name="Kallscheuer N."/>
            <person name="Luecker S."/>
            <person name="Lage O.M."/>
            <person name="Pohl T."/>
            <person name="Merkel B.J."/>
            <person name="Hornburger P."/>
            <person name="Mueller R.-W."/>
            <person name="Bruemmer F."/>
            <person name="Labrenz M."/>
            <person name="Spormann A.M."/>
            <person name="Op Den Camp H."/>
            <person name="Overmann J."/>
            <person name="Amann R."/>
            <person name="Jetten M.S.M."/>
            <person name="Mascher T."/>
            <person name="Medema M.H."/>
            <person name="Devos D.P."/>
            <person name="Kaster A.-K."/>
            <person name="Ovreas L."/>
            <person name="Rohde M."/>
            <person name="Galperin M.Y."/>
            <person name="Jogler C."/>
        </authorList>
    </citation>
    <scope>NUCLEOTIDE SEQUENCE [LARGE SCALE GENOMIC DNA]</scope>
    <source>
        <strain evidence="3 4">CA85</strain>
    </source>
</reference>
<dbReference type="EMBL" id="SJPK01000014">
    <property type="protein sequence ID" value="TWT56358.1"/>
    <property type="molecule type" value="Genomic_DNA"/>
</dbReference>
<organism evidence="3 4">
    <name type="scientific">Allorhodopirellula solitaria</name>
    <dbReference type="NCBI Taxonomy" id="2527987"/>
    <lineage>
        <taxon>Bacteria</taxon>
        <taxon>Pseudomonadati</taxon>
        <taxon>Planctomycetota</taxon>
        <taxon>Planctomycetia</taxon>
        <taxon>Pirellulales</taxon>
        <taxon>Pirellulaceae</taxon>
        <taxon>Allorhodopirellula</taxon>
    </lineage>
</organism>
<dbReference type="InterPro" id="IPR013630">
    <property type="entry name" value="Methyltransf_Zn-bd_dom_put"/>
</dbReference>
<dbReference type="Gene3D" id="6.10.250.3100">
    <property type="match status" value="1"/>
</dbReference>
<dbReference type="Gene3D" id="3.40.50.720">
    <property type="entry name" value="NAD(P)-binding Rossmann-like Domain"/>
    <property type="match status" value="1"/>
</dbReference>
<protein>
    <recommendedName>
        <fullName evidence="5">Bifunctional 3-demethylubiquinone-9 3-methyltransferase/ 2-octaprenyl-6-hydroxy phenol methylase</fullName>
    </recommendedName>
</protein>
<keyword evidence="4" id="KW-1185">Reference proteome</keyword>
<feature type="domain" description="C-methyltransferase" evidence="2">
    <location>
        <begin position="265"/>
        <end position="420"/>
    </location>
</feature>
<accession>A0A5C5X0H3</accession>
<dbReference type="InterPro" id="IPR013691">
    <property type="entry name" value="MeTrfase_14"/>
</dbReference>
<dbReference type="Pfam" id="PF08484">
    <property type="entry name" value="Methyltransf_14"/>
    <property type="match status" value="1"/>
</dbReference>
<evidence type="ECO:0000259" key="2">
    <source>
        <dbReference type="Pfam" id="PF08484"/>
    </source>
</evidence>